<feature type="transmembrane region" description="Helical" evidence="6">
    <location>
        <begin position="168"/>
        <end position="188"/>
    </location>
</feature>
<dbReference type="STRING" id="561176.SAMN04488561_4417"/>
<dbReference type="PROSITE" id="PS50850">
    <property type="entry name" value="MFS"/>
    <property type="match status" value="1"/>
</dbReference>
<evidence type="ECO:0000256" key="4">
    <source>
        <dbReference type="ARBA" id="ARBA00023136"/>
    </source>
</evidence>
<evidence type="ECO:0000256" key="6">
    <source>
        <dbReference type="SAM" id="Phobius"/>
    </source>
</evidence>
<reference evidence="9" key="1">
    <citation type="submission" date="2016-10" db="EMBL/GenBank/DDBJ databases">
        <authorList>
            <person name="Varghese N."/>
            <person name="Submissions S."/>
        </authorList>
    </citation>
    <scope>NUCLEOTIDE SEQUENCE [LARGE SCALE GENOMIC DNA]</scope>
    <source>
        <strain evidence="9">DSM 45237</strain>
    </source>
</reference>
<dbReference type="InterPro" id="IPR020846">
    <property type="entry name" value="MFS_dom"/>
</dbReference>
<proteinExistence type="predicted"/>
<dbReference type="SUPFAM" id="SSF103473">
    <property type="entry name" value="MFS general substrate transporter"/>
    <property type="match status" value="1"/>
</dbReference>
<feature type="region of interest" description="Disordered" evidence="5">
    <location>
        <begin position="463"/>
        <end position="490"/>
    </location>
</feature>
<feature type="transmembrane region" description="Helical" evidence="6">
    <location>
        <begin position="437"/>
        <end position="456"/>
    </location>
</feature>
<feature type="transmembrane region" description="Helical" evidence="6">
    <location>
        <begin position="405"/>
        <end position="425"/>
    </location>
</feature>
<keyword evidence="2 6" id="KW-0812">Transmembrane</keyword>
<evidence type="ECO:0000256" key="2">
    <source>
        <dbReference type="ARBA" id="ARBA00022692"/>
    </source>
</evidence>
<evidence type="ECO:0000313" key="9">
    <source>
        <dbReference type="Proteomes" id="UP000181980"/>
    </source>
</evidence>
<feature type="compositionally biased region" description="Pro residues" evidence="5">
    <location>
        <begin position="471"/>
        <end position="490"/>
    </location>
</feature>
<feature type="transmembrane region" description="Helical" evidence="6">
    <location>
        <begin position="226"/>
        <end position="247"/>
    </location>
</feature>
<feature type="transmembrane region" description="Helical" evidence="6">
    <location>
        <begin position="50"/>
        <end position="69"/>
    </location>
</feature>
<dbReference type="Proteomes" id="UP000181980">
    <property type="component" value="Unassembled WGS sequence"/>
</dbReference>
<dbReference type="InterPro" id="IPR036259">
    <property type="entry name" value="MFS_trans_sf"/>
</dbReference>
<dbReference type="EMBL" id="FNUC01000004">
    <property type="protein sequence ID" value="SEF13584.1"/>
    <property type="molecule type" value="Genomic_DNA"/>
</dbReference>
<dbReference type="InterPro" id="IPR011701">
    <property type="entry name" value="MFS"/>
</dbReference>
<dbReference type="GO" id="GO:0005886">
    <property type="term" value="C:plasma membrane"/>
    <property type="evidence" value="ECO:0007669"/>
    <property type="project" value="UniProtKB-SubCell"/>
</dbReference>
<protein>
    <submittedName>
        <fullName evidence="8">Drug resistance transporter, EmrB/QacA subfamily</fullName>
    </submittedName>
</protein>
<feature type="transmembrane region" description="Helical" evidence="6">
    <location>
        <begin position="81"/>
        <end position="100"/>
    </location>
</feature>
<feature type="transmembrane region" description="Helical" evidence="6">
    <location>
        <begin position="139"/>
        <end position="162"/>
    </location>
</feature>
<feature type="transmembrane region" description="Helical" evidence="6">
    <location>
        <begin position="268"/>
        <end position="290"/>
    </location>
</feature>
<dbReference type="Pfam" id="PF07690">
    <property type="entry name" value="MFS_1"/>
    <property type="match status" value="1"/>
</dbReference>
<gene>
    <name evidence="8" type="ORF">SAMN04488561_4417</name>
</gene>
<sequence length="490" mass="49756">MTDGVRLATPRGRALLAATALGSGMAFLDSTVVNVALPTIGRELDATLAALQWTVNAYTLTLAALILLGGSLGDRLGRRRVYLVGVVWFTAASVLCALAPTVEVLIAARALQGIGGALLTPGALAILQTAMHPDDRPRAIGAWAGLTGVSGVLGPLLGGWLLEYDWRWVFAINVPLAVVTVWLVVVSAPESRDEQASGKFDVAGAALGAIALGASTYALISWPEDGASALNVGMAVLSVAAAAGFLYRERTATHPMVPLTLFSDRTFSGINLMTFAVYAGLSGVMFFIVIQLQVTLGWSPLEAGIATIPTTILMLVFSGRSADLAKRFGVRPPLVVGSLAGAAGVVLLVTVDAGDSYVTDVLPGVTLLGIGLTTLVPTLTATVMASAPQHLAGVASGVNNGVARAAGLLAVAALPAIAGLSGAAYEDPELLTDAYRIAMGVCAALLAVGAVAAMALRPRALTEPPSTALPEPEPTPAPCSAPGLPPSHGG</sequence>
<keyword evidence="4 6" id="KW-0472">Membrane</keyword>
<dbReference type="Gene3D" id="1.20.1250.20">
    <property type="entry name" value="MFS general substrate transporter like domains"/>
    <property type="match status" value="1"/>
</dbReference>
<feature type="domain" description="Major facilitator superfamily (MFS) profile" evidence="7">
    <location>
        <begin position="15"/>
        <end position="461"/>
    </location>
</feature>
<feature type="transmembrane region" description="Helical" evidence="6">
    <location>
        <begin position="296"/>
        <end position="317"/>
    </location>
</feature>
<evidence type="ECO:0000256" key="5">
    <source>
        <dbReference type="SAM" id="MobiDB-lite"/>
    </source>
</evidence>
<dbReference type="CDD" id="cd17321">
    <property type="entry name" value="MFS_MMR_MDR_like"/>
    <property type="match status" value="1"/>
</dbReference>
<name>A0A1H5PIV5_9ACTN</name>
<comment type="subcellular location">
    <subcellularLocation>
        <location evidence="1">Cell membrane</location>
        <topology evidence="1">Multi-pass membrane protein</topology>
    </subcellularLocation>
</comment>
<organism evidence="8 9">
    <name type="scientific">Jiangella alba</name>
    <dbReference type="NCBI Taxonomy" id="561176"/>
    <lineage>
        <taxon>Bacteria</taxon>
        <taxon>Bacillati</taxon>
        <taxon>Actinomycetota</taxon>
        <taxon>Actinomycetes</taxon>
        <taxon>Jiangellales</taxon>
        <taxon>Jiangellaceae</taxon>
        <taxon>Jiangella</taxon>
    </lineage>
</organism>
<dbReference type="GO" id="GO:0022857">
    <property type="term" value="F:transmembrane transporter activity"/>
    <property type="evidence" value="ECO:0007669"/>
    <property type="project" value="InterPro"/>
</dbReference>
<evidence type="ECO:0000256" key="1">
    <source>
        <dbReference type="ARBA" id="ARBA00004651"/>
    </source>
</evidence>
<dbReference type="PANTHER" id="PTHR42718:SF42">
    <property type="entry name" value="EXPORT PROTEIN"/>
    <property type="match status" value="1"/>
</dbReference>
<keyword evidence="9" id="KW-1185">Reference proteome</keyword>
<dbReference type="PANTHER" id="PTHR42718">
    <property type="entry name" value="MAJOR FACILITATOR SUPERFAMILY MULTIDRUG TRANSPORTER MFSC"/>
    <property type="match status" value="1"/>
</dbReference>
<feature type="transmembrane region" description="Helical" evidence="6">
    <location>
        <begin position="329"/>
        <end position="349"/>
    </location>
</feature>
<feature type="transmembrane region" description="Helical" evidence="6">
    <location>
        <begin position="200"/>
        <end position="220"/>
    </location>
</feature>
<dbReference type="AlphaFoldDB" id="A0A1H5PIV5"/>
<keyword evidence="3 6" id="KW-1133">Transmembrane helix</keyword>
<evidence type="ECO:0000259" key="7">
    <source>
        <dbReference type="PROSITE" id="PS50850"/>
    </source>
</evidence>
<dbReference type="RefSeq" id="WP_069110119.1">
    <property type="nucleotide sequence ID" value="NZ_FNUC01000004.1"/>
</dbReference>
<dbReference type="Gene3D" id="1.20.1720.10">
    <property type="entry name" value="Multidrug resistance protein D"/>
    <property type="match status" value="1"/>
</dbReference>
<evidence type="ECO:0000313" key="8">
    <source>
        <dbReference type="EMBL" id="SEF13584.1"/>
    </source>
</evidence>
<accession>A0A1H5PIV5</accession>
<evidence type="ECO:0000256" key="3">
    <source>
        <dbReference type="ARBA" id="ARBA00022989"/>
    </source>
</evidence>
<feature type="transmembrane region" description="Helical" evidence="6">
    <location>
        <begin position="106"/>
        <end position="127"/>
    </location>
</feature>
<feature type="transmembrane region" description="Helical" evidence="6">
    <location>
        <begin position="361"/>
        <end position="384"/>
    </location>
</feature>